<comment type="caution">
    <text evidence="2">The sequence shown here is derived from an EMBL/GenBank/DDBJ whole genome shotgun (WGS) entry which is preliminary data.</text>
</comment>
<name>A0AAD3H3R7_9STRA</name>
<organism evidence="2 3">
    <name type="scientific">Chaetoceros tenuissimus</name>
    <dbReference type="NCBI Taxonomy" id="426638"/>
    <lineage>
        <taxon>Eukaryota</taxon>
        <taxon>Sar</taxon>
        <taxon>Stramenopiles</taxon>
        <taxon>Ochrophyta</taxon>
        <taxon>Bacillariophyta</taxon>
        <taxon>Coscinodiscophyceae</taxon>
        <taxon>Chaetocerotophycidae</taxon>
        <taxon>Chaetocerotales</taxon>
        <taxon>Chaetocerotaceae</taxon>
        <taxon>Chaetoceros</taxon>
    </lineage>
</organism>
<feature type="region of interest" description="Disordered" evidence="1">
    <location>
        <begin position="50"/>
        <end position="82"/>
    </location>
</feature>
<dbReference type="EMBL" id="BLLK01000038">
    <property type="protein sequence ID" value="GFH49532.1"/>
    <property type="molecule type" value="Genomic_DNA"/>
</dbReference>
<dbReference type="AlphaFoldDB" id="A0AAD3H3R7"/>
<sequence>MSPNDLDIISLGDQHNHVEISCGATKEIHPIIKKHILDIAYDVVEGRDADSPFTSMNSKSGYISEDVRESSGNKEDSFKKSGDKERFVKNVSSTRFLKLHKLGTDRVANRTMMERKIMDGDEQKHLPIESSCPQRLLELSKMGAEKIKRDKALEVLQKIHNKDIMLEMSWKKVEGKKPKVTPSSARGIHERLYIMSTPLQTAGKQRMDEITRKIYLRNKTSRFHGEQMKV</sequence>
<keyword evidence="3" id="KW-1185">Reference proteome</keyword>
<gene>
    <name evidence="2" type="ORF">CTEN210_06008</name>
</gene>
<proteinExistence type="predicted"/>
<evidence type="ECO:0000313" key="3">
    <source>
        <dbReference type="Proteomes" id="UP001054902"/>
    </source>
</evidence>
<dbReference type="Proteomes" id="UP001054902">
    <property type="component" value="Unassembled WGS sequence"/>
</dbReference>
<evidence type="ECO:0000256" key="1">
    <source>
        <dbReference type="SAM" id="MobiDB-lite"/>
    </source>
</evidence>
<feature type="compositionally biased region" description="Basic and acidic residues" evidence="1">
    <location>
        <begin position="65"/>
        <end position="82"/>
    </location>
</feature>
<reference evidence="2 3" key="1">
    <citation type="journal article" date="2021" name="Sci. Rep.">
        <title>The genome of the diatom Chaetoceros tenuissimus carries an ancient integrated fragment of an extant virus.</title>
        <authorList>
            <person name="Hongo Y."/>
            <person name="Kimura K."/>
            <person name="Takaki Y."/>
            <person name="Yoshida Y."/>
            <person name="Baba S."/>
            <person name="Kobayashi G."/>
            <person name="Nagasaki K."/>
            <person name="Hano T."/>
            <person name="Tomaru Y."/>
        </authorList>
    </citation>
    <scope>NUCLEOTIDE SEQUENCE [LARGE SCALE GENOMIC DNA]</scope>
    <source>
        <strain evidence="2 3">NIES-3715</strain>
    </source>
</reference>
<feature type="compositionally biased region" description="Polar residues" evidence="1">
    <location>
        <begin position="52"/>
        <end position="61"/>
    </location>
</feature>
<accession>A0AAD3H3R7</accession>
<evidence type="ECO:0000313" key="2">
    <source>
        <dbReference type="EMBL" id="GFH49532.1"/>
    </source>
</evidence>
<protein>
    <submittedName>
        <fullName evidence="2">Uncharacterized protein</fullName>
    </submittedName>
</protein>